<evidence type="ECO:0000313" key="3">
    <source>
        <dbReference type="Proteomes" id="UP001500736"/>
    </source>
</evidence>
<comment type="caution">
    <text evidence="2">The sequence shown here is derived from an EMBL/GenBank/DDBJ whole genome shotgun (WGS) entry which is preliminary data.</text>
</comment>
<organism evidence="2 3">
    <name type="scientific">Gaetbulibacter jejuensis</name>
    <dbReference type="NCBI Taxonomy" id="584607"/>
    <lineage>
        <taxon>Bacteria</taxon>
        <taxon>Pseudomonadati</taxon>
        <taxon>Bacteroidota</taxon>
        <taxon>Flavobacteriia</taxon>
        <taxon>Flavobacteriales</taxon>
        <taxon>Flavobacteriaceae</taxon>
        <taxon>Gaetbulibacter</taxon>
    </lineage>
</organism>
<keyword evidence="3" id="KW-1185">Reference proteome</keyword>
<dbReference type="PANTHER" id="PTHR33361">
    <property type="entry name" value="GLR0591 PROTEIN"/>
    <property type="match status" value="1"/>
</dbReference>
<name>A0ABN1JP85_9FLAO</name>
<dbReference type="PANTHER" id="PTHR33361:SF2">
    <property type="entry name" value="DUF885 DOMAIN-CONTAINING PROTEIN"/>
    <property type="match status" value="1"/>
</dbReference>
<dbReference type="InterPro" id="IPR010281">
    <property type="entry name" value="DUF885"/>
</dbReference>
<keyword evidence="1" id="KW-0732">Signal</keyword>
<dbReference type="EMBL" id="BAAAGF010000002">
    <property type="protein sequence ID" value="GAA0743427.1"/>
    <property type="molecule type" value="Genomic_DNA"/>
</dbReference>
<feature type="signal peptide" evidence="1">
    <location>
        <begin position="1"/>
        <end position="22"/>
    </location>
</feature>
<evidence type="ECO:0008006" key="4">
    <source>
        <dbReference type="Google" id="ProtNLM"/>
    </source>
</evidence>
<sequence>MKTYSKLHSVVILLLVSPLLCSQSKSFEAVRKDFVKNYIALQIPYHQANYVQNLKSIKPIENIIQQEVFFKTVAKQLTNVDVKNLNEYQQLDYHLMNYEVALNLERISLEKQWDDTIELDDKRSIYTIKNGKNWYAYLLKKWVDITVTPDEMFQFGLDEIEKIKSNMKDLQGRSRFSEKAFQEYLNHASFFLHNVEDIQQAFENTKREVAKKATNFFPYIDSIPDVNITQGTNESLSQVPAYYNNSTFYFNYFNQPFNKRQLDWIYIHEGISGHHYQIMVNAIIKRTDIQQLFWYSGFVEGWGAYVEHFGKELGVYKTIYDEYGKWEWDLIRSVRVVLDVGINYYGWSDEKAISFWKAHIVDQDAVGWREINRMKRWPAQVITYKYGSDVFLKFLNEAKKNEDFEYIKFHNELLKYGDIPISLLEFNLKSD</sequence>
<accession>A0ABN1JP85</accession>
<evidence type="ECO:0000313" key="2">
    <source>
        <dbReference type="EMBL" id="GAA0743427.1"/>
    </source>
</evidence>
<reference evidence="2 3" key="1">
    <citation type="journal article" date="2019" name="Int. J. Syst. Evol. Microbiol.">
        <title>The Global Catalogue of Microorganisms (GCM) 10K type strain sequencing project: providing services to taxonomists for standard genome sequencing and annotation.</title>
        <authorList>
            <consortium name="The Broad Institute Genomics Platform"/>
            <consortium name="The Broad Institute Genome Sequencing Center for Infectious Disease"/>
            <person name="Wu L."/>
            <person name="Ma J."/>
        </authorList>
    </citation>
    <scope>NUCLEOTIDE SEQUENCE [LARGE SCALE GENOMIC DNA]</scope>
    <source>
        <strain evidence="2 3">JCM 15976</strain>
    </source>
</reference>
<dbReference type="Pfam" id="PF05960">
    <property type="entry name" value="DUF885"/>
    <property type="match status" value="1"/>
</dbReference>
<feature type="chain" id="PRO_5046608364" description="DUF885 domain-containing protein" evidence="1">
    <location>
        <begin position="23"/>
        <end position="431"/>
    </location>
</feature>
<dbReference type="Proteomes" id="UP001500736">
    <property type="component" value="Unassembled WGS sequence"/>
</dbReference>
<proteinExistence type="predicted"/>
<protein>
    <recommendedName>
        <fullName evidence="4">DUF885 domain-containing protein</fullName>
    </recommendedName>
</protein>
<evidence type="ECO:0000256" key="1">
    <source>
        <dbReference type="SAM" id="SignalP"/>
    </source>
</evidence>
<gene>
    <name evidence="2" type="ORF">GCM10009431_16560</name>
</gene>
<dbReference type="RefSeq" id="WP_343797380.1">
    <property type="nucleotide sequence ID" value="NZ_BAAAGF010000002.1"/>
</dbReference>